<dbReference type="EMBL" id="JAAABM010000001">
    <property type="protein sequence ID" value="KAF7682165.1"/>
    <property type="molecule type" value="Genomic_DNA"/>
</dbReference>
<evidence type="ECO:0000313" key="2">
    <source>
        <dbReference type="EMBL" id="KAF7682165.1"/>
    </source>
</evidence>
<gene>
    <name evidence="2" type="ORF">GT037_001141</name>
</gene>
<proteinExistence type="predicted"/>
<dbReference type="PANTHER" id="PTHR12203">
    <property type="entry name" value="KDEL LYS-ASP-GLU-LEU CONTAINING - RELATED"/>
    <property type="match status" value="1"/>
</dbReference>
<sequence>MKWTSTDRVTNLTVATGVALLTAQFYPRNLDGYAPALAEVICWSLVTVPFGFSSRFVPGLWKNENFGLKPSIKYSYWIMAGSVSMVAALSSVIDSTWVTPVVGFALIARSRTAPFARLSKLLPSYIRYTYFVLGLGAALVVALAPTFDTFRIVYAVPTALGLAGIYRSLADIFNLGRQCLDGGDRMSTGNVIRSISFRTVGLCIAVAIFVALSPFGGTSPMVKALFTGIVKARHWTAVFWLTQEVQWEVAPVIWGYVTASADAFTTDATTSLGRFQTLARTTIAVLSLYQVVSFLPKSSKGRLILYLFAIWSMLSLVRLTSMGRQVPLLPEAVWPISRIFRNDNLHSAEKEYRRRNSREPPPGFDKWFFYAKANQSPLIDDFDMINKDLKPFWKIEPRRLRESIDNVTELDHLALRKCAFANGEYNSASDHWLVKDLRGLFDEVSRNIPDVVFALNLLDEPRFTVTRQTLDNGSTLRPSFEDANHNSIWDKTNDLCWGDPSVEANSFILSYGLPFVQDKSHAQKVCSHPEFESMHGFFSSPMTVLTTEAPIPILSQAAPSSFGDIIYPSPWYTDKVYQGDYKGADDPAWEAKSDNLYWAGSTTGSYSWNSSWQHSHRQRFVKLVQAIDHTSHTFLKQSKLGQWIP</sequence>
<reference evidence="2" key="1">
    <citation type="submission" date="2020-01" db="EMBL/GenBank/DDBJ databases">
        <authorList>
            <person name="Feng Z.H.Z."/>
        </authorList>
    </citation>
    <scope>NUCLEOTIDE SEQUENCE</scope>
    <source>
        <strain evidence="2">CBS107.38</strain>
    </source>
</reference>
<feature type="transmembrane region" description="Helical" evidence="1">
    <location>
        <begin position="9"/>
        <end position="26"/>
    </location>
</feature>
<keyword evidence="3" id="KW-1185">Reference proteome</keyword>
<feature type="transmembrane region" description="Helical" evidence="1">
    <location>
        <begin position="195"/>
        <end position="215"/>
    </location>
</feature>
<reference evidence="2" key="2">
    <citation type="submission" date="2020-08" db="EMBL/GenBank/DDBJ databases">
        <title>Draft Genome Sequence of Cumin Blight Pathogen Alternaria burnsii.</title>
        <authorList>
            <person name="Feng Z."/>
        </authorList>
    </citation>
    <scope>NUCLEOTIDE SEQUENCE</scope>
    <source>
        <strain evidence="2">CBS107.38</strain>
    </source>
</reference>
<comment type="caution">
    <text evidence="2">The sequence shown here is derived from an EMBL/GenBank/DDBJ whole genome shotgun (WGS) entry which is preliminary data.</text>
</comment>
<feature type="transmembrane region" description="Helical" evidence="1">
    <location>
        <begin position="152"/>
        <end position="174"/>
    </location>
</feature>
<accession>A0A8H7EL53</accession>
<dbReference type="PANTHER" id="PTHR12203:SF61">
    <property type="entry name" value="CAPSULE PROTEIN"/>
    <property type="match status" value="1"/>
</dbReference>
<keyword evidence="1" id="KW-0472">Membrane</keyword>
<dbReference type="GeneID" id="62199366"/>
<feature type="transmembrane region" description="Helical" evidence="1">
    <location>
        <begin position="128"/>
        <end position="146"/>
    </location>
</feature>
<protein>
    <submittedName>
        <fullName evidence="2">Uncharacterized protein</fullName>
    </submittedName>
</protein>
<name>A0A8H7EL53_9PLEO</name>
<keyword evidence="1" id="KW-1133">Transmembrane helix</keyword>
<evidence type="ECO:0000313" key="3">
    <source>
        <dbReference type="Proteomes" id="UP000596902"/>
    </source>
</evidence>
<evidence type="ECO:0000256" key="1">
    <source>
        <dbReference type="SAM" id="Phobius"/>
    </source>
</evidence>
<dbReference type="RefSeq" id="XP_038792044.1">
    <property type="nucleotide sequence ID" value="XM_038926188.1"/>
</dbReference>
<organism evidence="2 3">
    <name type="scientific">Alternaria burnsii</name>
    <dbReference type="NCBI Taxonomy" id="1187904"/>
    <lineage>
        <taxon>Eukaryota</taxon>
        <taxon>Fungi</taxon>
        <taxon>Dikarya</taxon>
        <taxon>Ascomycota</taxon>
        <taxon>Pezizomycotina</taxon>
        <taxon>Dothideomycetes</taxon>
        <taxon>Pleosporomycetidae</taxon>
        <taxon>Pleosporales</taxon>
        <taxon>Pleosporineae</taxon>
        <taxon>Pleosporaceae</taxon>
        <taxon>Alternaria</taxon>
        <taxon>Alternaria sect. Alternaria</taxon>
    </lineage>
</organism>
<dbReference type="InterPro" id="IPR051091">
    <property type="entry name" value="O-Glucosyltr/Glycosyltrsf_90"/>
</dbReference>
<dbReference type="Proteomes" id="UP000596902">
    <property type="component" value="Unassembled WGS sequence"/>
</dbReference>
<dbReference type="AlphaFoldDB" id="A0A8H7EL53"/>
<keyword evidence="1" id="KW-0812">Transmembrane</keyword>